<keyword evidence="1 2" id="KW-0238">DNA-binding</keyword>
<dbReference type="InterPro" id="IPR036271">
    <property type="entry name" value="Tet_transcr_reg_TetR-rel_C_sf"/>
</dbReference>
<dbReference type="InterPro" id="IPR009057">
    <property type="entry name" value="Homeodomain-like_sf"/>
</dbReference>
<dbReference type="PANTHER" id="PTHR30055:SF226">
    <property type="entry name" value="HTH-TYPE TRANSCRIPTIONAL REGULATOR PKSA"/>
    <property type="match status" value="1"/>
</dbReference>
<dbReference type="InterPro" id="IPR041583">
    <property type="entry name" value="TetR_C_31"/>
</dbReference>
<dbReference type="GO" id="GO:0003700">
    <property type="term" value="F:DNA-binding transcription factor activity"/>
    <property type="evidence" value="ECO:0007669"/>
    <property type="project" value="TreeGrafter"/>
</dbReference>
<dbReference type="Gene3D" id="1.10.357.10">
    <property type="entry name" value="Tetracycline Repressor, domain 2"/>
    <property type="match status" value="1"/>
</dbReference>
<dbReference type="Pfam" id="PF00440">
    <property type="entry name" value="TetR_N"/>
    <property type="match status" value="1"/>
</dbReference>
<protein>
    <submittedName>
        <fullName evidence="4">TetR family transcriptional regulator</fullName>
    </submittedName>
</protein>
<dbReference type="InterPro" id="IPR050109">
    <property type="entry name" value="HTH-type_TetR-like_transc_reg"/>
</dbReference>
<evidence type="ECO:0000256" key="1">
    <source>
        <dbReference type="ARBA" id="ARBA00023125"/>
    </source>
</evidence>
<comment type="caution">
    <text evidence="4">The sequence shown here is derived from an EMBL/GenBank/DDBJ whole genome shotgun (WGS) entry which is preliminary data.</text>
</comment>
<dbReference type="GO" id="GO:0000976">
    <property type="term" value="F:transcription cis-regulatory region binding"/>
    <property type="evidence" value="ECO:0007669"/>
    <property type="project" value="TreeGrafter"/>
</dbReference>
<evidence type="ECO:0000313" key="4">
    <source>
        <dbReference type="EMBL" id="RLQ81132.1"/>
    </source>
</evidence>
<reference evidence="4 5" key="1">
    <citation type="submission" date="2018-10" db="EMBL/GenBank/DDBJ databases">
        <authorList>
            <person name="Li J."/>
        </authorList>
    </citation>
    <scope>NUCLEOTIDE SEQUENCE [LARGE SCALE GENOMIC DNA]</scope>
    <source>
        <strain evidence="4 5">ZD1-4</strain>
    </source>
</reference>
<sequence length="180" mass="19289">MTSTRERILDAAVDLLATGGLRALTHARVDERALVPKGSASNYFRTRAALLTGVTDWIVEREVPAVSVAFTPRSPAEFVDAMCTLLEVTSVDNRDLTTARLVLFMEASHNPELREALSRGRATLGAAVVSSLAEMGASDPEAAAEAMASCFEGLLLHRIARQVFTDPRPVFEAVVHGALA</sequence>
<dbReference type="Pfam" id="PF17940">
    <property type="entry name" value="TetR_C_31"/>
    <property type="match status" value="1"/>
</dbReference>
<feature type="domain" description="HTH tetR-type" evidence="3">
    <location>
        <begin position="2"/>
        <end position="62"/>
    </location>
</feature>
<dbReference type="AlphaFoldDB" id="A0A3L7IVW4"/>
<gene>
    <name evidence="4" type="ORF">D9V28_15450</name>
</gene>
<dbReference type="Proteomes" id="UP000282460">
    <property type="component" value="Unassembled WGS sequence"/>
</dbReference>
<evidence type="ECO:0000259" key="3">
    <source>
        <dbReference type="PROSITE" id="PS50977"/>
    </source>
</evidence>
<feature type="DNA-binding region" description="H-T-H motif" evidence="2">
    <location>
        <begin position="25"/>
        <end position="44"/>
    </location>
</feature>
<accession>A0A3L7IVW4</accession>
<evidence type="ECO:0000313" key="5">
    <source>
        <dbReference type="Proteomes" id="UP000282460"/>
    </source>
</evidence>
<dbReference type="SUPFAM" id="SSF46689">
    <property type="entry name" value="Homeodomain-like"/>
    <property type="match status" value="1"/>
</dbReference>
<name>A0A3L7IVW4_9MICO</name>
<dbReference type="SUPFAM" id="SSF48498">
    <property type="entry name" value="Tetracyclin repressor-like, C-terminal domain"/>
    <property type="match status" value="1"/>
</dbReference>
<dbReference type="PANTHER" id="PTHR30055">
    <property type="entry name" value="HTH-TYPE TRANSCRIPTIONAL REGULATOR RUTR"/>
    <property type="match status" value="1"/>
</dbReference>
<evidence type="ECO:0000256" key="2">
    <source>
        <dbReference type="PROSITE-ProRule" id="PRU00335"/>
    </source>
</evidence>
<dbReference type="InterPro" id="IPR001647">
    <property type="entry name" value="HTH_TetR"/>
</dbReference>
<organism evidence="4 5">
    <name type="scientific">Mycetocola zhadangensis</name>
    <dbReference type="NCBI Taxonomy" id="1164595"/>
    <lineage>
        <taxon>Bacteria</taxon>
        <taxon>Bacillati</taxon>
        <taxon>Actinomycetota</taxon>
        <taxon>Actinomycetes</taxon>
        <taxon>Micrococcales</taxon>
        <taxon>Microbacteriaceae</taxon>
        <taxon>Mycetocola</taxon>
    </lineage>
</organism>
<dbReference type="PROSITE" id="PS50977">
    <property type="entry name" value="HTH_TETR_2"/>
    <property type="match status" value="1"/>
</dbReference>
<dbReference type="RefSeq" id="WP_121660606.1">
    <property type="nucleotide sequence ID" value="NZ_BMEK01000004.1"/>
</dbReference>
<proteinExistence type="predicted"/>
<keyword evidence="5" id="KW-1185">Reference proteome</keyword>
<dbReference type="OrthoDB" id="7506349at2"/>
<dbReference type="EMBL" id="RCWJ01000005">
    <property type="protein sequence ID" value="RLQ81132.1"/>
    <property type="molecule type" value="Genomic_DNA"/>
</dbReference>